<dbReference type="AlphaFoldDB" id="A0A495A1E8"/>
<reference evidence="7 8" key="1">
    <citation type="journal article" date="2016" name="Int. J. Syst. Evol. Microbiol.">
        <title>Oceanobacillus halophilus sp. nov., a novel moderately halophilic bacterium from a hypersaline lake.</title>
        <authorList>
            <person name="Amoozegar M.A."/>
            <person name="Bagheri M."/>
            <person name="Makhdoumi A."/>
            <person name="Nikou M.M."/>
            <person name="Fazeli S.A.S."/>
            <person name="Schumann P."/>
            <person name="Sproer C."/>
            <person name="Sanchez-Porro C."/>
            <person name="Ventosa A."/>
        </authorList>
    </citation>
    <scope>NUCLEOTIDE SEQUENCE [LARGE SCALE GENOMIC DNA]</scope>
    <source>
        <strain evidence="7 8">DSM 23996</strain>
    </source>
</reference>
<keyword evidence="8" id="KW-1185">Reference proteome</keyword>
<dbReference type="Proteomes" id="UP000269301">
    <property type="component" value="Unassembled WGS sequence"/>
</dbReference>
<dbReference type="InterPro" id="IPR003439">
    <property type="entry name" value="ABC_transporter-like_ATP-bd"/>
</dbReference>
<organism evidence="7 8">
    <name type="scientific">Oceanobacillus halophilus</name>
    <dbReference type="NCBI Taxonomy" id="930130"/>
    <lineage>
        <taxon>Bacteria</taxon>
        <taxon>Bacillati</taxon>
        <taxon>Bacillota</taxon>
        <taxon>Bacilli</taxon>
        <taxon>Bacillales</taxon>
        <taxon>Bacillaceae</taxon>
        <taxon>Oceanobacillus</taxon>
    </lineage>
</organism>
<dbReference type="GO" id="GO:0016887">
    <property type="term" value="F:ATP hydrolysis activity"/>
    <property type="evidence" value="ECO:0007669"/>
    <property type="project" value="InterPro"/>
</dbReference>
<name>A0A495A1E8_9BACI</name>
<comment type="similarity">
    <text evidence="1">Belongs to the ABC transporter superfamily.</text>
</comment>
<evidence type="ECO:0000259" key="6">
    <source>
        <dbReference type="PROSITE" id="PS50893"/>
    </source>
</evidence>
<dbReference type="GO" id="GO:0022857">
    <property type="term" value="F:transmembrane transporter activity"/>
    <property type="evidence" value="ECO:0007669"/>
    <property type="project" value="InterPro"/>
</dbReference>
<dbReference type="InterPro" id="IPR005895">
    <property type="entry name" value="ABC_transptr_haem_export_CcmA"/>
</dbReference>
<comment type="caution">
    <text evidence="7">The sequence shown here is derived from an EMBL/GenBank/DDBJ whole genome shotgun (WGS) entry which is preliminary data.</text>
</comment>
<dbReference type="OrthoDB" id="2353216at2"/>
<dbReference type="PANTHER" id="PTHR43335">
    <property type="entry name" value="ABC TRANSPORTER, ATP-BINDING PROTEIN"/>
    <property type="match status" value="1"/>
</dbReference>
<dbReference type="PROSITE" id="PS50893">
    <property type="entry name" value="ABC_TRANSPORTER_2"/>
    <property type="match status" value="1"/>
</dbReference>
<dbReference type="Pfam" id="PF00005">
    <property type="entry name" value="ABC_tran"/>
    <property type="match status" value="1"/>
</dbReference>
<evidence type="ECO:0000256" key="2">
    <source>
        <dbReference type="ARBA" id="ARBA00022448"/>
    </source>
</evidence>
<evidence type="ECO:0000256" key="5">
    <source>
        <dbReference type="ARBA" id="ARBA00022840"/>
    </source>
</evidence>
<dbReference type="RefSeq" id="WP_121204356.1">
    <property type="nucleotide sequence ID" value="NZ_RBZP01000007.1"/>
</dbReference>
<dbReference type="PROSITE" id="PS00211">
    <property type="entry name" value="ABC_TRANSPORTER_1"/>
    <property type="match status" value="1"/>
</dbReference>
<dbReference type="EMBL" id="RBZP01000007">
    <property type="protein sequence ID" value="RKQ33194.1"/>
    <property type="molecule type" value="Genomic_DNA"/>
</dbReference>
<dbReference type="InterPro" id="IPR017871">
    <property type="entry name" value="ABC_transporter-like_CS"/>
</dbReference>
<protein>
    <submittedName>
        <fullName evidence="7">Heme ABC exporter ATP-binding protein CcmA</fullName>
        <ecNumber evidence="7">3.6.3.41</ecNumber>
    </submittedName>
</protein>
<dbReference type="SMART" id="SM00382">
    <property type="entry name" value="AAA"/>
    <property type="match status" value="1"/>
</dbReference>
<proteinExistence type="inferred from homology"/>
<feature type="domain" description="ABC transporter" evidence="6">
    <location>
        <begin position="6"/>
        <end position="232"/>
    </location>
</feature>
<dbReference type="GO" id="GO:0005524">
    <property type="term" value="F:ATP binding"/>
    <property type="evidence" value="ECO:0007669"/>
    <property type="project" value="UniProtKB-KW"/>
</dbReference>
<dbReference type="InterPro" id="IPR027417">
    <property type="entry name" value="P-loop_NTPase"/>
</dbReference>
<evidence type="ECO:0000313" key="7">
    <source>
        <dbReference type="EMBL" id="RKQ33194.1"/>
    </source>
</evidence>
<dbReference type="NCBIfam" id="TIGR01189">
    <property type="entry name" value="ccmA"/>
    <property type="match status" value="1"/>
</dbReference>
<accession>A0A495A1E8</accession>
<keyword evidence="7" id="KW-0378">Hydrolase</keyword>
<evidence type="ECO:0000256" key="3">
    <source>
        <dbReference type="ARBA" id="ARBA00022741"/>
    </source>
</evidence>
<gene>
    <name evidence="7" type="primary">ccmA</name>
    <name evidence="7" type="ORF">D8M06_10475</name>
</gene>
<dbReference type="InterPro" id="IPR003593">
    <property type="entry name" value="AAA+_ATPase"/>
</dbReference>
<keyword evidence="4" id="KW-0201">Cytochrome c-type biogenesis</keyword>
<dbReference type="GO" id="GO:0017004">
    <property type="term" value="P:cytochrome complex assembly"/>
    <property type="evidence" value="ECO:0007669"/>
    <property type="project" value="UniProtKB-KW"/>
</dbReference>
<dbReference type="SUPFAM" id="SSF52540">
    <property type="entry name" value="P-loop containing nucleoside triphosphate hydrolases"/>
    <property type="match status" value="1"/>
</dbReference>
<sequence>MDKMMLELIQVEKTIHRKKLIRPTSFQLKYGHILALSGGNGAGKSTLIRLIAGINKPTKGKIIVDGMELNKNHRLFFNQIGYMPDDFQFQKNLTAGETLTFYAKLKKVKKERVEEVLEKVGLIDSMHKTMGTFSKGMKQRMLLAQAMLAKPPLLILDEPTNGLDPYWVHSFSQMMKEARTNGQTVILSTHDLNVAEEIADEVIFLYEGTVVNKGLISDFNKLGLYKTYQQIFLDMQKTS</sequence>
<dbReference type="EC" id="3.6.3.41" evidence="7"/>
<keyword evidence="2" id="KW-0813">Transport</keyword>
<dbReference type="CDD" id="cd03230">
    <property type="entry name" value="ABC_DR_subfamily_A"/>
    <property type="match status" value="1"/>
</dbReference>
<keyword evidence="5 7" id="KW-0067">ATP-binding</keyword>
<evidence type="ECO:0000313" key="8">
    <source>
        <dbReference type="Proteomes" id="UP000269301"/>
    </source>
</evidence>
<keyword evidence="3" id="KW-0547">Nucleotide-binding</keyword>
<evidence type="ECO:0000256" key="4">
    <source>
        <dbReference type="ARBA" id="ARBA00022748"/>
    </source>
</evidence>
<dbReference type="Gene3D" id="3.40.50.300">
    <property type="entry name" value="P-loop containing nucleotide triphosphate hydrolases"/>
    <property type="match status" value="1"/>
</dbReference>
<evidence type="ECO:0000256" key="1">
    <source>
        <dbReference type="ARBA" id="ARBA00005417"/>
    </source>
</evidence>